<keyword evidence="1" id="KW-1133">Transmembrane helix</keyword>
<proteinExistence type="predicted"/>
<dbReference type="GO" id="GO:0009245">
    <property type="term" value="P:lipid A biosynthetic process"/>
    <property type="evidence" value="ECO:0007669"/>
    <property type="project" value="InterPro"/>
</dbReference>
<keyword evidence="1" id="KW-0472">Membrane</keyword>
<evidence type="ECO:0000313" key="4">
    <source>
        <dbReference type="Proteomes" id="UP000193391"/>
    </source>
</evidence>
<feature type="transmembrane region" description="Helical" evidence="1">
    <location>
        <begin position="71"/>
        <end position="88"/>
    </location>
</feature>
<feature type="domain" description="Lipid A biosynthesis N-terminal" evidence="2">
    <location>
        <begin position="18"/>
        <end position="89"/>
    </location>
</feature>
<dbReference type="PIRSF" id="PIRSF028440">
    <property type="entry name" value="UCP_LAB_N"/>
    <property type="match status" value="1"/>
</dbReference>
<protein>
    <recommendedName>
        <fullName evidence="2">Lipid A biosynthesis N-terminal domain-containing protein</fullName>
    </recommendedName>
</protein>
<feature type="transmembrane region" description="Helical" evidence="1">
    <location>
        <begin position="14"/>
        <end position="32"/>
    </location>
</feature>
<reference evidence="3 4" key="1">
    <citation type="submission" date="2014-03" db="EMBL/GenBank/DDBJ databases">
        <title>The draft genome sequence of Thalassospira mesophila JCM 18969.</title>
        <authorList>
            <person name="Lai Q."/>
            <person name="Shao Z."/>
        </authorList>
    </citation>
    <scope>NUCLEOTIDE SEQUENCE [LARGE SCALE GENOMIC DNA]</scope>
    <source>
        <strain evidence="3 4">JCM 18969</strain>
    </source>
</reference>
<feature type="transmembrane region" description="Helical" evidence="1">
    <location>
        <begin position="44"/>
        <end position="65"/>
    </location>
</feature>
<evidence type="ECO:0000256" key="1">
    <source>
        <dbReference type="SAM" id="Phobius"/>
    </source>
</evidence>
<dbReference type="STRING" id="1293891.TMES_14590"/>
<dbReference type="SMART" id="SM01259">
    <property type="entry name" value="LAB_N"/>
    <property type="match status" value="1"/>
</dbReference>
<keyword evidence="4" id="KW-1185">Reference proteome</keyword>
<accession>A0A1Y2KYB3</accession>
<dbReference type="InterPro" id="IPR011499">
    <property type="entry name" value="Lipid_A_biosynth_N"/>
</dbReference>
<name>A0A1Y2KYB3_9PROT</name>
<dbReference type="RefSeq" id="WP_085583826.1">
    <property type="nucleotide sequence ID" value="NZ_JFKA01000006.1"/>
</dbReference>
<dbReference type="GO" id="GO:0016020">
    <property type="term" value="C:membrane"/>
    <property type="evidence" value="ECO:0007669"/>
    <property type="project" value="GOC"/>
</dbReference>
<dbReference type="InterPro" id="IPR014546">
    <property type="entry name" value="UCP028440_lipidA_biosyn"/>
</dbReference>
<keyword evidence="1" id="KW-0812">Transmembrane</keyword>
<dbReference type="Proteomes" id="UP000193391">
    <property type="component" value="Unassembled WGS sequence"/>
</dbReference>
<dbReference type="Gene3D" id="1.20.1280.290">
    <property type="match status" value="1"/>
</dbReference>
<gene>
    <name evidence="3" type="ORF">TMES_14590</name>
</gene>
<evidence type="ECO:0000259" key="2">
    <source>
        <dbReference type="SMART" id="SM01259"/>
    </source>
</evidence>
<evidence type="ECO:0000313" key="3">
    <source>
        <dbReference type="EMBL" id="OSQ37434.1"/>
    </source>
</evidence>
<comment type="caution">
    <text evidence="3">The sequence shown here is derived from an EMBL/GenBank/DDBJ whole genome shotgun (WGS) entry which is preliminary data.</text>
</comment>
<dbReference type="GO" id="GO:0008915">
    <property type="term" value="F:lipid-A-disaccharide synthase activity"/>
    <property type="evidence" value="ECO:0007669"/>
    <property type="project" value="InterPro"/>
</dbReference>
<sequence length="108" mass="12479">MHDWFARLFAHMDAWFVLGIVGQVMFSGRFLVQWLVSEKHSKSIVPVAFWYFSILGGICLMIYGLKRAEPIIILGQSFGLIVYARNLYFIHREKRNAQTETIPSIVAD</sequence>
<dbReference type="EMBL" id="JFKA01000006">
    <property type="protein sequence ID" value="OSQ37434.1"/>
    <property type="molecule type" value="Genomic_DNA"/>
</dbReference>
<dbReference type="AlphaFoldDB" id="A0A1Y2KYB3"/>
<organism evidence="3 4">
    <name type="scientific">Thalassospira mesophila</name>
    <dbReference type="NCBI Taxonomy" id="1293891"/>
    <lineage>
        <taxon>Bacteria</taxon>
        <taxon>Pseudomonadati</taxon>
        <taxon>Pseudomonadota</taxon>
        <taxon>Alphaproteobacteria</taxon>
        <taxon>Rhodospirillales</taxon>
        <taxon>Thalassospiraceae</taxon>
        <taxon>Thalassospira</taxon>
    </lineage>
</organism>
<dbReference type="Pfam" id="PF07578">
    <property type="entry name" value="LAB_N"/>
    <property type="match status" value="1"/>
</dbReference>